<accession>A0A101KP54</accession>
<proteinExistence type="predicted"/>
<keyword evidence="3" id="KW-0274">FAD</keyword>
<dbReference type="AlphaFoldDB" id="A0A101KP54"/>
<dbReference type="InterPro" id="IPR036188">
    <property type="entry name" value="FAD/NAD-bd_sf"/>
</dbReference>
<dbReference type="SUPFAM" id="SSF55424">
    <property type="entry name" value="FAD/NAD-linked reductases, dimerisation (C-terminal) domain"/>
    <property type="match status" value="1"/>
</dbReference>
<dbReference type="PRINTS" id="PR00469">
    <property type="entry name" value="PNDRDTASEII"/>
</dbReference>
<evidence type="ECO:0000256" key="2">
    <source>
        <dbReference type="ARBA" id="ARBA00022630"/>
    </source>
</evidence>
<dbReference type="PRINTS" id="PR00368">
    <property type="entry name" value="FADPNR"/>
</dbReference>
<dbReference type="InterPro" id="IPR023753">
    <property type="entry name" value="FAD/NAD-binding_dom"/>
</dbReference>
<feature type="domain" description="FAD/NAD(P)-binding" evidence="6">
    <location>
        <begin position="6"/>
        <end position="281"/>
    </location>
</feature>
<feature type="domain" description="Reductase C-terminal" evidence="7">
    <location>
        <begin position="300"/>
        <end position="383"/>
    </location>
</feature>
<sequence length="387" mass="42341">MRDLGHEGSITLVGNEAQPPYQRPPLSKAYLLGEMTADRLYLRPEDFYRQKSIDLRLSTYVEAIDRDRREVVFGDGGRLPYARLVLATGSRPRHLPVAIGGALAGVYYVRNLADIDAMATEFQPGRRVLVVGGGYIGLEVAAVSSKLALKVTLIESAPRILQRVASVQTASFFQHLHRDHGVEIWEGVEVAMLTGVNGRVTKVTLKDGRTLDADFVIVGIGVHPNVELAQAAGFEIDNGIKVDAQCRTSDPFVFAAGDCASFPWRDQRIRLESVGNAIDQGEAVAKAIVLASECYAAKPWFWSDQFDTKLQIVGLAGGHDLAVVRKSSETALSIWHYRGDELLAVDAINQPAVFMVSKRLIEAGKSPDPKVVTNLNIDLKSLLHSTR</sequence>
<evidence type="ECO:0000256" key="3">
    <source>
        <dbReference type="ARBA" id="ARBA00022827"/>
    </source>
</evidence>
<evidence type="ECO:0000256" key="4">
    <source>
        <dbReference type="ARBA" id="ARBA00023002"/>
    </source>
</evidence>
<comment type="caution">
    <text evidence="8">The sequence shown here is derived from an EMBL/GenBank/DDBJ whole genome shotgun (WGS) entry which is preliminary data.</text>
</comment>
<dbReference type="Gene3D" id="3.50.50.60">
    <property type="entry name" value="FAD/NAD(P)-binding domain"/>
    <property type="match status" value="2"/>
</dbReference>
<protein>
    <submittedName>
        <fullName evidence="8">Pyridine nucleotide-disulfide oxidoreductase</fullName>
    </submittedName>
</protein>
<dbReference type="Pfam" id="PF14759">
    <property type="entry name" value="Reductase_C"/>
    <property type="match status" value="1"/>
</dbReference>
<dbReference type="InterPro" id="IPR016156">
    <property type="entry name" value="FAD/NAD-linked_Rdtase_dimer_sf"/>
</dbReference>
<dbReference type="InterPro" id="IPR028202">
    <property type="entry name" value="Reductase_C"/>
</dbReference>
<dbReference type="GO" id="GO:0005737">
    <property type="term" value="C:cytoplasm"/>
    <property type="evidence" value="ECO:0007669"/>
    <property type="project" value="TreeGrafter"/>
</dbReference>
<comment type="cofactor">
    <cofactor evidence="1">
        <name>FAD</name>
        <dbReference type="ChEBI" id="CHEBI:57692"/>
    </cofactor>
</comment>
<evidence type="ECO:0000313" key="9">
    <source>
        <dbReference type="Proteomes" id="UP000053176"/>
    </source>
</evidence>
<feature type="region of interest" description="Disordered" evidence="5">
    <location>
        <begin position="1"/>
        <end position="21"/>
    </location>
</feature>
<evidence type="ECO:0000256" key="5">
    <source>
        <dbReference type="SAM" id="MobiDB-lite"/>
    </source>
</evidence>
<dbReference type="PANTHER" id="PTHR43557">
    <property type="entry name" value="APOPTOSIS-INDUCING FACTOR 1"/>
    <property type="match status" value="1"/>
</dbReference>
<gene>
    <name evidence="8" type="ORF">AU467_30425</name>
</gene>
<dbReference type="SUPFAM" id="SSF51905">
    <property type="entry name" value="FAD/NAD(P)-binding domain"/>
    <property type="match status" value="1"/>
</dbReference>
<dbReference type="Gene3D" id="3.30.390.30">
    <property type="match status" value="1"/>
</dbReference>
<dbReference type="PANTHER" id="PTHR43557:SF2">
    <property type="entry name" value="RIESKE DOMAIN-CONTAINING PROTEIN-RELATED"/>
    <property type="match status" value="1"/>
</dbReference>
<evidence type="ECO:0000256" key="1">
    <source>
        <dbReference type="ARBA" id="ARBA00001974"/>
    </source>
</evidence>
<evidence type="ECO:0000259" key="7">
    <source>
        <dbReference type="Pfam" id="PF14759"/>
    </source>
</evidence>
<evidence type="ECO:0000259" key="6">
    <source>
        <dbReference type="Pfam" id="PF07992"/>
    </source>
</evidence>
<dbReference type="InterPro" id="IPR050446">
    <property type="entry name" value="FAD-oxidoreductase/Apoptosis"/>
</dbReference>
<organism evidence="8 9">
    <name type="scientific">Rhizobium loti</name>
    <name type="common">Mesorhizobium loti</name>
    <dbReference type="NCBI Taxonomy" id="381"/>
    <lineage>
        <taxon>Bacteria</taxon>
        <taxon>Pseudomonadati</taxon>
        <taxon>Pseudomonadota</taxon>
        <taxon>Alphaproteobacteria</taxon>
        <taxon>Hyphomicrobiales</taxon>
        <taxon>Phyllobacteriaceae</taxon>
        <taxon>Mesorhizobium</taxon>
    </lineage>
</organism>
<evidence type="ECO:0000313" key="8">
    <source>
        <dbReference type="EMBL" id="KUM24403.1"/>
    </source>
</evidence>
<name>A0A101KP54_RHILI</name>
<dbReference type="EMBL" id="LPWA01000137">
    <property type="protein sequence ID" value="KUM24403.1"/>
    <property type="molecule type" value="Genomic_DNA"/>
</dbReference>
<keyword evidence="2" id="KW-0285">Flavoprotein</keyword>
<keyword evidence="4" id="KW-0560">Oxidoreductase</keyword>
<reference evidence="8 9" key="1">
    <citation type="submission" date="2015-12" db="EMBL/GenBank/DDBJ databases">
        <title>Draft genome sequence of Mesorhizobium sp. UFLA 01-765, a multitolerant efficient symbiont and plant-growth promoting strain isolated from Zn-mining soil using Leucaena leucocephala as a trap plant.</title>
        <authorList>
            <person name="Rangel W.M."/>
            <person name="Thijs S."/>
            <person name="Longatti S.M."/>
            <person name="Moreira F.M."/>
            <person name="Weyens N."/>
            <person name="Vangronsveld J."/>
            <person name="Van Hamme J.D."/>
            <person name="Bottos E.M."/>
            <person name="Rineau F."/>
        </authorList>
    </citation>
    <scope>NUCLEOTIDE SEQUENCE [LARGE SCALE GENOMIC DNA]</scope>
    <source>
        <strain evidence="8 9">UFLA 01-765</strain>
    </source>
</reference>
<dbReference type="Proteomes" id="UP000053176">
    <property type="component" value="Unassembled WGS sequence"/>
</dbReference>
<dbReference type="Pfam" id="PF07992">
    <property type="entry name" value="Pyr_redox_2"/>
    <property type="match status" value="1"/>
</dbReference>
<dbReference type="GO" id="GO:0016651">
    <property type="term" value="F:oxidoreductase activity, acting on NAD(P)H"/>
    <property type="evidence" value="ECO:0007669"/>
    <property type="project" value="TreeGrafter"/>
</dbReference>